<dbReference type="Gene3D" id="1.25.40.10">
    <property type="entry name" value="Tetratricopeptide repeat domain"/>
    <property type="match status" value="2"/>
</dbReference>
<dbReference type="PANTHER" id="PTHR44227">
    <property type="match status" value="1"/>
</dbReference>
<comment type="caution">
    <text evidence="6">The sequence shown here is derived from an EMBL/GenBank/DDBJ whole genome shotgun (WGS) entry which is preliminary data.</text>
</comment>
<keyword evidence="4" id="KW-0812">Transmembrane</keyword>
<dbReference type="Proteomes" id="UP001642484">
    <property type="component" value="Unassembled WGS sequence"/>
</dbReference>
<feature type="signal peptide" evidence="5">
    <location>
        <begin position="1"/>
        <end position="17"/>
    </location>
</feature>
<evidence type="ECO:0000313" key="7">
    <source>
        <dbReference type="Proteomes" id="UP001642484"/>
    </source>
</evidence>
<evidence type="ECO:0000256" key="1">
    <source>
        <dbReference type="ARBA" id="ARBA00022737"/>
    </source>
</evidence>
<evidence type="ECO:0008006" key="8">
    <source>
        <dbReference type="Google" id="ProtNLM"/>
    </source>
</evidence>
<reference evidence="6 7" key="1">
    <citation type="submission" date="2024-02" db="EMBL/GenBank/DDBJ databases">
        <authorList>
            <person name="Chen Y."/>
            <person name="Shah S."/>
            <person name="Dougan E. K."/>
            <person name="Thang M."/>
            <person name="Chan C."/>
        </authorList>
    </citation>
    <scope>NUCLEOTIDE SEQUENCE [LARGE SCALE GENOMIC DNA]</scope>
</reference>
<keyword evidence="7" id="KW-1185">Reference proteome</keyword>
<evidence type="ECO:0000256" key="4">
    <source>
        <dbReference type="SAM" id="Phobius"/>
    </source>
</evidence>
<evidence type="ECO:0000313" key="6">
    <source>
        <dbReference type="EMBL" id="CAK9026264.1"/>
    </source>
</evidence>
<name>A0ABP0KHF3_9DINO</name>
<feature type="repeat" description="TPR" evidence="3">
    <location>
        <begin position="574"/>
        <end position="607"/>
    </location>
</feature>
<keyword evidence="4" id="KW-0472">Membrane</keyword>
<dbReference type="InterPro" id="IPR011990">
    <property type="entry name" value="TPR-like_helical_dom_sf"/>
</dbReference>
<evidence type="ECO:0000256" key="5">
    <source>
        <dbReference type="SAM" id="SignalP"/>
    </source>
</evidence>
<dbReference type="InterPro" id="IPR019734">
    <property type="entry name" value="TPR_rpt"/>
</dbReference>
<evidence type="ECO:0000256" key="3">
    <source>
        <dbReference type="PROSITE-ProRule" id="PRU00339"/>
    </source>
</evidence>
<dbReference type="PROSITE" id="PS50005">
    <property type="entry name" value="TPR"/>
    <property type="match status" value="1"/>
</dbReference>
<feature type="transmembrane region" description="Helical" evidence="4">
    <location>
        <begin position="262"/>
        <end position="278"/>
    </location>
</feature>
<organism evidence="6 7">
    <name type="scientific">Durusdinium trenchii</name>
    <dbReference type="NCBI Taxonomy" id="1381693"/>
    <lineage>
        <taxon>Eukaryota</taxon>
        <taxon>Sar</taxon>
        <taxon>Alveolata</taxon>
        <taxon>Dinophyceae</taxon>
        <taxon>Suessiales</taxon>
        <taxon>Symbiodiniaceae</taxon>
        <taxon>Durusdinium</taxon>
    </lineage>
</organism>
<dbReference type="EMBL" id="CAXAMN010008702">
    <property type="protein sequence ID" value="CAK9026264.1"/>
    <property type="molecule type" value="Genomic_DNA"/>
</dbReference>
<feature type="transmembrane region" description="Helical" evidence="4">
    <location>
        <begin position="179"/>
        <end position="205"/>
    </location>
</feature>
<keyword evidence="5" id="KW-0732">Signal</keyword>
<dbReference type="SUPFAM" id="SSF48452">
    <property type="entry name" value="TPR-like"/>
    <property type="match status" value="1"/>
</dbReference>
<sequence length="632" mass="70533">MWCRALGLLAPFAALAAFHPNLHGAWEFVWDDTENFNDAQLRRLKWSISNVQWWCENSVLRVYEPLALAFKATAAELVDLDPKNLHMLQVISHAVLAFVAFLGTKTLTENWSTERPSPSWTSCAALGASSFAVHPLCVQVVCWSSCLPYIWSATLAWLSLIAFDVALENRKNQRYWQALLLNLVSAIAFFGATLCKAVVLFFPVLLTLLRVTKTNRTCDKLPFEVVHWLLALRSGLWALQAASDSPEEVQTTAVQLNMVNNFLRASISVFLYLWRIIIPKEGLGMLFYPVAGGLTSWQIQMGYVAVGLLVCLTLSSIAILGNKKSSRLSSSSIFGAVWISYLALLFPCLQLIQHGDPVWLADRYGFLPWALLGPPLVCIFSRKLLQWSPPLLLAICPLNLLLLGLQSSRLCEHWRNGVQLWSFAVAASAQEPFPAFHHQLGVSLLASGRTDEAAVALQSAWHGRSDALTAKALGRLEAEKGHVKKGLQWLRTALDRPGLSTSQAAATYHDMAVLESRLKRPKLQKILDLYNQSLQLHPDRPLTQEHFGLALAVAGRHDEALVYLQKAERVRSSAELQNGLGAIYSARNQVRKASRHFREALKLRPNWKEAMENLAALSDRKDRKGPVVTEHM</sequence>
<feature type="chain" id="PRO_5045629030" description="Dolichyl-phosphate-mannose--protein mannosyltransferase" evidence="5">
    <location>
        <begin position="18"/>
        <end position="632"/>
    </location>
</feature>
<keyword evidence="1" id="KW-0677">Repeat</keyword>
<protein>
    <recommendedName>
        <fullName evidence="8">Dolichyl-phosphate-mannose--protein mannosyltransferase</fullName>
    </recommendedName>
</protein>
<feature type="transmembrane region" description="Helical" evidence="4">
    <location>
        <begin position="333"/>
        <end position="352"/>
    </location>
</feature>
<keyword evidence="4" id="KW-1133">Transmembrane helix</keyword>
<evidence type="ECO:0000256" key="2">
    <source>
        <dbReference type="ARBA" id="ARBA00022803"/>
    </source>
</evidence>
<dbReference type="SMART" id="SM00028">
    <property type="entry name" value="TPR"/>
    <property type="match status" value="1"/>
</dbReference>
<dbReference type="InterPro" id="IPR052346">
    <property type="entry name" value="O-mannosyl-transferase_TMTC"/>
</dbReference>
<proteinExistence type="predicted"/>
<keyword evidence="2 3" id="KW-0802">TPR repeat</keyword>
<dbReference type="PANTHER" id="PTHR44227:SF3">
    <property type="entry name" value="PROTEIN O-MANNOSYL-TRANSFERASE TMTC4"/>
    <property type="match status" value="1"/>
</dbReference>
<accession>A0ABP0KHF3</accession>
<feature type="transmembrane region" description="Helical" evidence="4">
    <location>
        <begin position="298"/>
        <end position="321"/>
    </location>
</feature>
<gene>
    <name evidence="6" type="ORF">CCMP2556_LOCUS16293</name>
</gene>